<evidence type="ECO:0000256" key="2">
    <source>
        <dbReference type="ARBA" id="ARBA00022670"/>
    </source>
</evidence>
<dbReference type="InterPro" id="IPR046880">
    <property type="entry name" value="TPR-S"/>
</dbReference>
<keyword evidence="5 6" id="KW-0720">Serine protease</keyword>
<dbReference type="SUPFAM" id="SSF50494">
    <property type="entry name" value="Trypsin-like serine proteases"/>
    <property type="match status" value="1"/>
</dbReference>
<dbReference type="Gene3D" id="2.40.10.10">
    <property type="entry name" value="Trypsin-like serine proteases"/>
    <property type="match status" value="2"/>
</dbReference>
<gene>
    <name evidence="7" type="ORF">BECKFW1821B_GA0114236_108110</name>
</gene>
<dbReference type="PANTHER" id="PTHR14389:SF3">
    <property type="entry name" value="PROTEIN FAM111A-LIKE"/>
    <property type="match status" value="1"/>
</dbReference>
<dbReference type="Pfam" id="PF20308">
    <property type="entry name" value="TPR-S"/>
    <property type="match status" value="1"/>
</dbReference>
<dbReference type="GO" id="GO:0008236">
    <property type="term" value="F:serine-type peptidase activity"/>
    <property type="evidence" value="ECO:0007669"/>
    <property type="project" value="UniProtKB-KW"/>
</dbReference>
<dbReference type="InterPro" id="IPR009003">
    <property type="entry name" value="Peptidase_S1_PA"/>
</dbReference>
<dbReference type="InterPro" id="IPR043504">
    <property type="entry name" value="Peptidase_S1_PA_chymotrypsin"/>
</dbReference>
<evidence type="ECO:0000256" key="1">
    <source>
        <dbReference type="ARBA" id="ARBA00008764"/>
    </source>
</evidence>
<organism evidence="7">
    <name type="scientific">Candidatus Kentrum sp. FW</name>
    <dbReference type="NCBI Taxonomy" id="2126338"/>
    <lineage>
        <taxon>Bacteria</taxon>
        <taxon>Pseudomonadati</taxon>
        <taxon>Pseudomonadota</taxon>
        <taxon>Gammaproteobacteria</taxon>
        <taxon>Candidatus Kentrum</taxon>
    </lineage>
</organism>
<sequence>MEPGEFSKKIKMSVADFNDALTRELCGNLIASLPSRDQPFPVKEAKQILSSLRRKRHFDLMCRVADAFIFNGQNDSQVRRQYGQALIDSKQLAMALSLLMEIVDDPGASKKEKDEARGLIGRVYKQAYINSEDAPYFKKQQIFDRALTAYYQTYQGNPDDNPWHGINAVALLARGRRDGLRTPENTDFRELARRIREAIEEKEESGFASMWDCGTALEASVALDEVGAATNWAEKYVAKGPDAFELASTLRQLEEAWSLSSTDGIGREVLPFLKAALLEAEGGAIALTANGFSDLRKTTTDKHLERVFGRDSYKLIQWLKMALDRCHAVGLVTKKDGTGIGTGFVINGKSLSPRLADDWYFLTNSHVVTDNDNVIKHSLPNQKPIKPDQARITFELLFEDQPRVFQVKELIWTSPPDELDASLLQLDKPFYDDGVAPYPIEQKLPDIDDKSRIYIAGHPGGRRLTISLHDNHLIDYDDHLMQYRTPTDPGSSGSPVFNDQWDLVGLHHAGSGAKQSLGDPSQTHEANEGIRIKAITEAIESRIAQLNTDSA</sequence>
<dbReference type="Pfam" id="PF13365">
    <property type="entry name" value="Trypsin_2"/>
    <property type="match status" value="1"/>
</dbReference>
<protein>
    <recommendedName>
        <fullName evidence="6">Serine protease</fullName>
        <ecNumber evidence="6">3.4.21.-</ecNumber>
    </recommendedName>
</protein>
<evidence type="ECO:0000256" key="5">
    <source>
        <dbReference type="ARBA" id="ARBA00022825"/>
    </source>
</evidence>
<proteinExistence type="inferred from homology"/>
<evidence type="ECO:0000256" key="4">
    <source>
        <dbReference type="ARBA" id="ARBA00022801"/>
    </source>
</evidence>
<dbReference type="PRINTS" id="PR00839">
    <property type="entry name" value="V8PROTEASE"/>
</dbReference>
<dbReference type="AlphaFoldDB" id="A0A450T9D3"/>
<evidence type="ECO:0000256" key="6">
    <source>
        <dbReference type="RuleBase" id="RU004296"/>
    </source>
</evidence>
<keyword evidence="3" id="KW-0732">Signal</keyword>
<dbReference type="EMBL" id="CAADFD010000081">
    <property type="protein sequence ID" value="VFJ63290.1"/>
    <property type="molecule type" value="Genomic_DNA"/>
</dbReference>
<comment type="similarity">
    <text evidence="1 6">Belongs to the peptidase S1B family.</text>
</comment>
<keyword evidence="2 6" id="KW-0645">Protease</keyword>
<dbReference type="GO" id="GO:0006508">
    <property type="term" value="P:proteolysis"/>
    <property type="evidence" value="ECO:0007669"/>
    <property type="project" value="UniProtKB-KW"/>
</dbReference>
<evidence type="ECO:0000256" key="3">
    <source>
        <dbReference type="ARBA" id="ARBA00022729"/>
    </source>
</evidence>
<keyword evidence="4 6" id="KW-0378">Hydrolase</keyword>
<accession>A0A450T9D3</accession>
<reference evidence="7" key="1">
    <citation type="submission" date="2019-02" db="EMBL/GenBank/DDBJ databases">
        <authorList>
            <person name="Gruber-Vodicka R. H."/>
            <person name="Seah K. B. B."/>
        </authorList>
    </citation>
    <scope>NUCLEOTIDE SEQUENCE</scope>
    <source>
        <strain evidence="7">BECK_BZ106</strain>
    </source>
</reference>
<dbReference type="InterPro" id="IPR008256">
    <property type="entry name" value="Peptidase_S1B"/>
</dbReference>
<name>A0A450T9D3_9GAMM</name>
<evidence type="ECO:0000313" key="7">
    <source>
        <dbReference type="EMBL" id="VFJ63290.1"/>
    </source>
</evidence>
<dbReference type="PANTHER" id="PTHR14389">
    <property type="entry name" value="SI:CH1073-475A24.1"/>
    <property type="match status" value="1"/>
</dbReference>
<dbReference type="EC" id="3.4.21.-" evidence="6"/>